<proteinExistence type="predicted"/>
<organism evidence="1 2">
    <name type="scientific">Pontibacillus halophilus JSM 076056 = DSM 19796</name>
    <dbReference type="NCBI Taxonomy" id="1385510"/>
    <lineage>
        <taxon>Bacteria</taxon>
        <taxon>Bacillati</taxon>
        <taxon>Bacillota</taxon>
        <taxon>Bacilli</taxon>
        <taxon>Bacillales</taxon>
        <taxon>Bacillaceae</taxon>
        <taxon>Pontibacillus</taxon>
    </lineage>
</organism>
<dbReference type="Proteomes" id="UP000030528">
    <property type="component" value="Unassembled WGS sequence"/>
</dbReference>
<sequence length="58" mass="6896">MKYRVVGLFHKGTIITFGSDNMEQYFSTAEEAEKFLNQIKENDKFPEDYELKVEEIPF</sequence>
<comment type="caution">
    <text evidence="1">The sequence shown here is derived from an EMBL/GenBank/DDBJ whole genome shotgun (WGS) entry which is preliminary data.</text>
</comment>
<reference evidence="1 2" key="1">
    <citation type="submission" date="2013-08" db="EMBL/GenBank/DDBJ databases">
        <authorList>
            <person name="Huang J."/>
            <person name="Wang G."/>
        </authorList>
    </citation>
    <scope>NUCLEOTIDE SEQUENCE [LARGE SCALE GENOMIC DNA]</scope>
    <source>
        <strain evidence="1 2">JSM 076056</strain>
    </source>
</reference>
<name>A0A0A5I9M0_9BACI</name>
<evidence type="ECO:0000313" key="1">
    <source>
        <dbReference type="EMBL" id="KGX92502.1"/>
    </source>
</evidence>
<dbReference type="EMBL" id="AVPE01000006">
    <property type="protein sequence ID" value="KGX92502.1"/>
    <property type="molecule type" value="Genomic_DNA"/>
</dbReference>
<dbReference type="AlphaFoldDB" id="A0A0A5I9M0"/>
<accession>A0A0A5I9M0</accession>
<gene>
    <name evidence="1" type="ORF">N781_16730</name>
</gene>
<evidence type="ECO:0000313" key="2">
    <source>
        <dbReference type="Proteomes" id="UP000030528"/>
    </source>
</evidence>
<keyword evidence="2" id="KW-1185">Reference proteome</keyword>
<dbReference type="RefSeq" id="WP_154655218.1">
    <property type="nucleotide sequence ID" value="NZ_AULI01000008.1"/>
</dbReference>
<protein>
    <submittedName>
        <fullName evidence="1">Uncharacterized protein</fullName>
    </submittedName>
</protein>